<protein>
    <submittedName>
        <fullName evidence="1">Uncharacterized protein</fullName>
    </submittedName>
</protein>
<gene>
    <name evidence="2" type="ORF">E1742_19250</name>
    <name evidence="1" type="ORF">GCM10007388_40950</name>
</gene>
<evidence type="ECO:0000313" key="1">
    <source>
        <dbReference type="EMBL" id="GGZ03118.1"/>
    </source>
</evidence>
<dbReference type="EMBL" id="CP038026">
    <property type="protein sequence ID" value="QBQ38083.1"/>
    <property type="molecule type" value="Genomic_DNA"/>
</dbReference>
<dbReference type="Proteomes" id="UP000619512">
    <property type="component" value="Unassembled WGS sequence"/>
</dbReference>
<evidence type="ECO:0000313" key="4">
    <source>
        <dbReference type="Proteomes" id="UP000619512"/>
    </source>
</evidence>
<sequence length="305" mass="32691">MTPVSLLPHEPRVPDPARQQMLTERFLLPELASLRALFLQLRASVDAELTQRYPVHLGQPYPAGRCLEISTALQAALAALDFATLPPAPADGYRALVRFLQGGGNARVVWGAQHGQALRHVLLFGTLCIDGAQDSADAALPPVALTPFSRIGLTPVHDHRQYALLAGRAGQAHVFPNHVLPELAPYAPLLVMVPGGSVQLAADTPYMLALARRSGFTSSAGALTLPGMPDHLFRVAAQTLMAAGFEVAENASEGRTAGLERCRQYRDARPRTADAQQEAARVALDKANRALHILTVAVQPARRQG</sequence>
<keyword evidence="3" id="KW-1185">Reference proteome</keyword>
<organism evidence="1 4">
    <name type="scientific">Pseudoduganella plicata</name>
    <dbReference type="NCBI Taxonomy" id="321984"/>
    <lineage>
        <taxon>Bacteria</taxon>
        <taxon>Pseudomonadati</taxon>
        <taxon>Pseudomonadota</taxon>
        <taxon>Betaproteobacteria</taxon>
        <taxon>Burkholderiales</taxon>
        <taxon>Oxalobacteraceae</taxon>
        <taxon>Telluria group</taxon>
        <taxon>Pseudoduganella</taxon>
    </lineage>
</organism>
<dbReference type="AlphaFoldDB" id="A0A4P7BIG8"/>
<reference evidence="2 3" key="2">
    <citation type="submission" date="2019-03" db="EMBL/GenBank/DDBJ databases">
        <title>Draft Genome Sequences of Six Type Strains of the Genus Massilia.</title>
        <authorList>
            <person name="Miess H."/>
            <person name="Frediansyhah A."/>
            <person name="Gross H."/>
        </authorList>
    </citation>
    <scope>NUCLEOTIDE SEQUENCE [LARGE SCALE GENOMIC DNA]</scope>
    <source>
        <strain evidence="2 3">DSM 17505</strain>
    </source>
</reference>
<dbReference type="Proteomes" id="UP000294359">
    <property type="component" value="Chromosome"/>
</dbReference>
<dbReference type="OrthoDB" id="5573608at2"/>
<reference evidence="1" key="3">
    <citation type="submission" date="2022-12" db="EMBL/GenBank/DDBJ databases">
        <authorList>
            <person name="Sun Q."/>
            <person name="Kim S."/>
        </authorList>
    </citation>
    <scope>NUCLEOTIDE SEQUENCE</scope>
    <source>
        <strain evidence="1">KCTC 12344</strain>
    </source>
</reference>
<accession>A0A4P7BIG8</accession>
<dbReference type="RefSeq" id="WP_134386753.1">
    <property type="nucleotide sequence ID" value="NZ_BMWW01000008.1"/>
</dbReference>
<evidence type="ECO:0000313" key="3">
    <source>
        <dbReference type="Proteomes" id="UP000294359"/>
    </source>
</evidence>
<proteinExistence type="predicted"/>
<dbReference type="EMBL" id="BMWW01000008">
    <property type="protein sequence ID" value="GGZ03118.1"/>
    <property type="molecule type" value="Genomic_DNA"/>
</dbReference>
<reference evidence="1" key="1">
    <citation type="journal article" date="2014" name="Int. J. Syst. Evol. Microbiol.">
        <title>Complete genome sequence of Corynebacterium casei LMG S-19264T (=DSM 44701T), isolated from a smear-ripened cheese.</title>
        <authorList>
            <consortium name="US DOE Joint Genome Institute (JGI-PGF)"/>
            <person name="Walter F."/>
            <person name="Albersmeier A."/>
            <person name="Kalinowski J."/>
            <person name="Ruckert C."/>
        </authorList>
    </citation>
    <scope>NUCLEOTIDE SEQUENCE</scope>
    <source>
        <strain evidence="1">KCTC 12344</strain>
    </source>
</reference>
<evidence type="ECO:0000313" key="2">
    <source>
        <dbReference type="EMBL" id="QBQ38083.1"/>
    </source>
</evidence>
<name>A0A4P7BIG8_9BURK</name>